<evidence type="ECO:0000313" key="4">
    <source>
        <dbReference type="EMBL" id="ALX50479.1"/>
    </source>
</evidence>
<dbReference type="SMART" id="SM00646">
    <property type="entry name" value="Ami_3"/>
    <property type="match status" value="1"/>
</dbReference>
<evidence type="ECO:0000256" key="1">
    <source>
        <dbReference type="ARBA" id="ARBA00022801"/>
    </source>
</evidence>
<keyword evidence="5" id="KW-1185">Reference proteome</keyword>
<name>A0A0U3WKR7_9BACI</name>
<evidence type="ECO:0000256" key="2">
    <source>
        <dbReference type="SAM" id="MobiDB-lite"/>
    </source>
</evidence>
<dbReference type="RefSeq" id="WP_068448033.1">
    <property type="nucleotide sequence ID" value="NZ_CP013862.1"/>
</dbReference>
<evidence type="ECO:0000259" key="3">
    <source>
        <dbReference type="SMART" id="SM00646"/>
    </source>
</evidence>
<dbReference type="GO" id="GO:0030288">
    <property type="term" value="C:outer membrane-bounded periplasmic space"/>
    <property type="evidence" value="ECO:0007669"/>
    <property type="project" value="TreeGrafter"/>
</dbReference>
<dbReference type="SUPFAM" id="SSF158634">
    <property type="entry name" value="RPA2825-like"/>
    <property type="match status" value="1"/>
</dbReference>
<evidence type="ECO:0000313" key="5">
    <source>
        <dbReference type="Proteomes" id="UP000050331"/>
    </source>
</evidence>
<dbReference type="CDD" id="cd02696">
    <property type="entry name" value="MurNAc-LAA"/>
    <property type="match status" value="1"/>
</dbReference>
<reference evidence="4 5" key="1">
    <citation type="submission" date="2016-01" db="EMBL/GenBank/DDBJ databases">
        <title>Complete genome sequence of strain Lentibacillus amyloliquefaciens LAM0015T isolated from saline sediment.</title>
        <authorList>
            <person name="Wang J.-L."/>
            <person name="He M.-X."/>
        </authorList>
    </citation>
    <scope>NUCLEOTIDE SEQUENCE [LARGE SCALE GENOMIC DNA]</scope>
    <source>
        <strain evidence="4 5">LAM0015</strain>
    </source>
</reference>
<gene>
    <name evidence="4" type="ORF">AOX59_18960</name>
</gene>
<dbReference type="PANTHER" id="PTHR30404:SF0">
    <property type="entry name" value="N-ACETYLMURAMOYL-L-ALANINE AMIDASE AMIC"/>
    <property type="match status" value="1"/>
</dbReference>
<dbReference type="Gene3D" id="3.40.630.40">
    <property type="entry name" value="Zn-dependent exopeptidases"/>
    <property type="match status" value="1"/>
</dbReference>
<sequence>MATVYFDAGHTRNTFDRGGGKGVRRNGRSYEEHDSNIDIAEHAEKILKSHGFDVHITSQSYASSESLTSRTNEANRANADLLVSIHANAGASSANGACIFHWPTSEDFANIWANQWEDADTGVGLHGNGKHAVRVGTWTNLHMVREAAMPAYLIEHGFMTNDHDFDYIFGSKKDSYRKQCAEVIAKSVCEYFGVDYKGGSTYTPNHQEKSHTVSNNVDWVGTDDKGKELIITGSYVNYYDTQRWSNPTGAKKRGYKWEIDNLYKVNGSLQYRVQDENNDLYFTTGRSDLVKVGGEYTKDESSGGSNPAPKSGEGIVDYMNRIGMDSSYSNRSDLAAQYGINGYQGTASQNMQLLDYISGSGSGSGKSISQMANEIIRGEHGSGHANRRQSLGISKSQYEKVRKEVNKRL</sequence>
<dbReference type="AlphaFoldDB" id="A0A0U3WKR7"/>
<dbReference type="Pfam" id="PF08230">
    <property type="entry name" value="CW_7"/>
    <property type="match status" value="1"/>
</dbReference>
<proteinExistence type="predicted"/>
<keyword evidence="1" id="KW-0378">Hydrolase</keyword>
<dbReference type="GO" id="GO:0009253">
    <property type="term" value="P:peptidoglycan catabolic process"/>
    <property type="evidence" value="ECO:0007669"/>
    <property type="project" value="InterPro"/>
</dbReference>
<dbReference type="Pfam" id="PF01520">
    <property type="entry name" value="Amidase_3"/>
    <property type="match status" value="1"/>
</dbReference>
<dbReference type="SUPFAM" id="SSF53187">
    <property type="entry name" value="Zn-dependent exopeptidases"/>
    <property type="match status" value="1"/>
</dbReference>
<feature type="domain" description="MurNAc-LAA" evidence="3">
    <location>
        <begin position="71"/>
        <end position="189"/>
    </location>
</feature>
<dbReference type="Proteomes" id="UP000050331">
    <property type="component" value="Chromosome"/>
</dbReference>
<feature type="compositionally biased region" description="Basic and acidic residues" evidence="2">
    <location>
        <begin position="397"/>
        <end position="409"/>
    </location>
</feature>
<dbReference type="OrthoDB" id="9763643at2"/>
<accession>A0A0U3WKR7</accession>
<protein>
    <recommendedName>
        <fullName evidence="3">MurNAc-LAA domain-containing protein</fullName>
    </recommendedName>
</protein>
<organism evidence="4 5">
    <name type="scientific">Lentibacillus amyloliquefaciens</name>
    <dbReference type="NCBI Taxonomy" id="1472767"/>
    <lineage>
        <taxon>Bacteria</taxon>
        <taxon>Bacillati</taxon>
        <taxon>Bacillota</taxon>
        <taxon>Bacilli</taxon>
        <taxon>Bacillales</taxon>
        <taxon>Bacillaceae</taxon>
        <taxon>Lentibacillus</taxon>
    </lineage>
</organism>
<dbReference type="KEGG" id="lao:AOX59_18960"/>
<dbReference type="STRING" id="1472767.AOX59_18960"/>
<dbReference type="InterPro" id="IPR013168">
    <property type="entry name" value="Cpl_7_lyso_C"/>
</dbReference>
<dbReference type="InterPro" id="IPR050695">
    <property type="entry name" value="N-acetylmuramoyl_amidase_3"/>
</dbReference>
<dbReference type="PANTHER" id="PTHR30404">
    <property type="entry name" value="N-ACETYLMURAMOYL-L-ALANINE AMIDASE"/>
    <property type="match status" value="1"/>
</dbReference>
<dbReference type="GO" id="GO:0008745">
    <property type="term" value="F:N-acetylmuramoyl-L-alanine amidase activity"/>
    <property type="evidence" value="ECO:0007669"/>
    <property type="project" value="InterPro"/>
</dbReference>
<feature type="region of interest" description="Disordered" evidence="2">
    <location>
        <begin position="379"/>
        <end position="409"/>
    </location>
</feature>
<dbReference type="InterPro" id="IPR002508">
    <property type="entry name" value="MurNAc-LAA_cat"/>
</dbReference>
<dbReference type="EMBL" id="CP013862">
    <property type="protein sequence ID" value="ALX50479.1"/>
    <property type="molecule type" value="Genomic_DNA"/>
</dbReference>